<dbReference type="GO" id="GO:0003677">
    <property type="term" value="F:DNA binding"/>
    <property type="evidence" value="ECO:0007669"/>
    <property type="project" value="InterPro"/>
</dbReference>
<feature type="domain" description="UvrD-like helicase ATP-binding" evidence="6">
    <location>
        <begin position="209"/>
        <end position="615"/>
    </location>
</feature>
<dbReference type="Pfam" id="PF13538">
    <property type="entry name" value="UvrD_C_2"/>
    <property type="match status" value="1"/>
</dbReference>
<dbReference type="Gene3D" id="3.40.50.300">
    <property type="entry name" value="P-loop containing nucleotide triphosphate hydrolases"/>
    <property type="match status" value="3"/>
</dbReference>
<gene>
    <name evidence="7" type="ORF">B4135_1006</name>
</gene>
<feature type="binding site" evidence="5">
    <location>
        <begin position="230"/>
        <end position="237"/>
    </location>
    <ligand>
        <name>ATP</name>
        <dbReference type="ChEBI" id="CHEBI:30616"/>
    </ligand>
</feature>
<accession>A0A150MFA8</accession>
<reference evidence="7 8" key="1">
    <citation type="submission" date="2016-01" db="EMBL/GenBank/DDBJ databases">
        <title>Draft Genome Sequences of Seven Thermophilic Sporeformers Isolated from Foods.</title>
        <authorList>
            <person name="Berendsen E.M."/>
            <person name="Wells-Bennik M.H."/>
            <person name="Krawcyk A.O."/>
            <person name="De Jong A."/>
            <person name="Holsappel S."/>
            <person name="Eijlander R.T."/>
            <person name="Kuipers O.P."/>
        </authorList>
    </citation>
    <scope>NUCLEOTIDE SEQUENCE [LARGE SCALE GENOMIC DNA]</scope>
    <source>
        <strain evidence="7 8">B4135</strain>
    </source>
</reference>
<dbReference type="GO" id="GO:0016787">
    <property type="term" value="F:hydrolase activity"/>
    <property type="evidence" value="ECO:0007669"/>
    <property type="project" value="UniProtKB-UniRule"/>
</dbReference>
<dbReference type="GO" id="GO:0005524">
    <property type="term" value="F:ATP binding"/>
    <property type="evidence" value="ECO:0007669"/>
    <property type="project" value="UniProtKB-UniRule"/>
</dbReference>
<dbReference type="OrthoDB" id="9787585at2"/>
<dbReference type="PATRIC" id="fig|301148.3.peg.3330"/>
<comment type="caution">
    <text evidence="7">The sequence shown here is derived from an EMBL/GenBank/DDBJ whole genome shotgun (WGS) entry which is preliminary data.</text>
</comment>
<dbReference type="PROSITE" id="PS51198">
    <property type="entry name" value="UVRD_HELICASE_ATP_BIND"/>
    <property type="match status" value="1"/>
</dbReference>
<dbReference type="RefSeq" id="WP_061567868.1">
    <property type="nucleotide sequence ID" value="NZ_LQYT01000004.1"/>
</dbReference>
<organism evidence="7 8">
    <name type="scientific">Caldibacillus debilis</name>
    <dbReference type="NCBI Taxonomy" id="301148"/>
    <lineage>
        <taxon>Bacteria</taxon>
        <taxon>Bacillati</taxon>
        <taxon>Bacillota</taxon>
        <taxon>Bacilli</taxon>
        <taxon>Bacillales</taxon>
        <taxon>Bacillaceae</taxon>
        <taxon>Caldibacillus</taxon>
    </lineage>
</organism>
<keyword evidence="3 5" id="KW-0347">Helicase</keyword>
<evidence type="ECO:0000313" key="8">
    <source>
        <dbReference type="Proteomes" id="UP000075683"/>
    </source>
</evidence>
<evidence type="ECO:0000256" key="5">
    <source>
        <dbReference type="PROSITE-ProRule" id="PRU00560"/>
    </source>
</evidence>
<dbReference type="GO" id="GO:0043138">
    <property type="term" value="F:3'-5' DNA helicase activity"/>
    <property type="evidence" value="ECO:0007669"/>
    <property type="project" value="TreeGrafter"/>
</dbReference>
<dbReference type="GO" id="GO:0000725">
    <property type="term" value="P:recombinational repair"/>
    <property type="evidence" value="ECO:0007669"/>
    <property type="project" value="TreeGrafter"/>
</dbReference>
<dbReference type="Proteomes" id="UP000075683">
    <property type="component" value="Unassembled WGS sequence"/>
</dbReference>
<dbReference type="InterPro" id="IPR000212">
    <property type="entry name" value="DNA_helicase_UvrD/REP"/>
</dbReference>
<keyword evidence="1 5" id="KW-0547">Nucleotide-binding</keyword>
<keyword evidence="4 5" id="KW-0067">ATP-binding</keyword>
<evidence type="ECO:0000259" key="6">
    <source>
        <dbReference type="PROSITE" id="PS51198"/>
    </source>
</evidence>
<evidence type="ECO:0000256" key="4">
    <source>
        <dbReference type="ARBA" id="ARBA00022840"/>
    </source>
</evidence>
<sequence>MNPELRREQERLDSVMEIIAEQIGMLEKETLRRRKEVINIRKHFWDDVKVNTDTFDDYLETIIALRQQAQNLSVSQSTHRQAFKRLEALRRMQEIPYFGRIDFTEEGDSAAEKIYIGISTLTDPSGENILIYDWRAPVSSVYYDYAPGPAEYATPEGTVRGTLEKKWQYIIRGGVIQSMFDTSLTIGDEILKQVLGKVSDKHMHNIVATIQREQNRIIRHDRGRMLIVQGPAGSGKTSAALQRIAYLLYKYRDRLKADQILLFSPNSMFNSYVSNVLPELGEENMRQVTFQEYLDHRLSKEFQIEGPYEQLEYVLTARDDPSWRTRMASIRFKASARFFEAIKAYWKSLASSGMLFKDIRFRGKPIITAEQIAERFYSSDTSLRFHNRLEKLTDWLNKKIDEAEKLERTKPWVQEEIELLSDEDYHKAYTYLRKKRRSKGKSLDNYENEIEALGELIVRKKWKPLRKRIRTLRFIDFKGMYKQLFADPTRIKFWLEGETPEEWADICRLTAKMLDEGKLFYEDATPFLFLQDLIQGFQTNVSIKHVLVDEAQDYSPFQFEYLKCLFPSARMTVLGDFNQAIFAHSCETADFQTLTSLYGPDETDVITLNRSYRSTKPIVEFTRGLVPGGERIIPFEREGEKPVLTKVADHDELHRSIASKVKDLRSRGYHTIAVICKSSAESTAAYEALKGVDEIKLVKSGSAEYEQGVIVIPAYLAKGIEFDAVIIYNASAQVYGDERLRRLFYTACTRAMHHLQLYSVGEPSPFLRSVAPGSYLMVPN</sequence>
<dbReference type="AlphaFoldDB" id="A0A150MFA8"/>
<evidence type="ECO:0000256" key="1">
    <source>
        <dbReference type="ARBA" id="ARBA00022741"/>
    </source>
</evidence>
<evidence type="ECO:0000313" key="7">
    <source>
        <dbReference type="EMBL" id="KYD22985.1"/>
    </source>
</evidence>
<dbReference type="EMBL" id="LQYT01000004">
    <property type="protein sequence ID" value="KYD22985.1"/>
    <property type="molecule type" value="Genomic_DNA"/>
</dbReference>
<dbReference type="InterPro" id="IPR027417">
    <property type="entry name" value="P-loop_NTPase"/>
</dbReference>
<dbReference type="InterPro" id="IPR027785">
    <property type="entry name" value="UvrD-like_helicase_C"/>
</dbReference>
<dbReference type="InterPro" id="IPR048228">
    <property type="entry name" value="HelD_bacillota"/>
</dbReference>
<name>A0A150MFA8_9BACI</name>
<dbReference type="PANTHER" id="PTHR11070:SF17">
    <property type="entry name" value="DNA HELICASE IV"/>
    <property type="match status" value="1"/>
</dbReference>
<evidence type="ECO:0000256" key="3">
    <source>
        <dbReference type="ARBA" id="ARBA00022806"/>
    </source>
</evidence>
<dbReference type="InterPro" id="IPR014016">
    <property type="entry name" value="UvrD-like_ATP-bd"/>
</dbReference>
<dbReference type="NCBIfam" id="NF041464">
    <property type="entry name" value="HelD_BACSU"/>
    <property type="match status" value="1"/>
</dbReference>
<protein>
    <recommendedName>
        <fullName evidence="6">UvrD-like helicase ATP-binding domain-containing protein</fullName>
    </recommendedName>
</protein>
<evidence type="ECO:0000256" key="2">
    <source>
        <dbReference type="ARBA" id="ARBA00022801"/>
    </source>
</evidence>
<dbReference type="GO" id="GO:0005829">
    <property type="term" value="C:cytosol"/>
    <property type="evidence" value="ECO:0007669"/>
    <property type="project" value="TreeGrafter"/>
</dbReference>
<keyword evidence="2 5" id="KW-0378">Hydrolase</keyword>
<dbReference type="Pfam" id="PF00580">
    <property type="entry name" value="UvrD-helicase"/>
    <property type="match status" value="1"/>
</dbReference>
<dbReference type="SUPFAM" id="SSF52540">
    <property type="entry name" value="P-loop containing nucleoside triphosphate hydrolases"/>
    <property type="match status" value="1"/>
</dbReference>
<proteinExistence type="predicted"/>
<dbReference type="STRING" id="301148.B4135_1006"/>
<dbReference type="PANTHER" id="PTHR11070">
    <property type="entry name" value="UVRD / RECB / PCRA DNA HELICASE FAMILY MEMBER"/>
    <property type="match status" value="1"/>
</dbReference>